<dbReference type="Gene3D" id="3.30.559.30">
    <property type="entry name" value="Nonribosomal peptide synthetase, condensation domain"/>
    <property type="match status" value="1"/>
</dbReference>
<dbReference type="GO" id="GO:0044550">
    <property type="term" value="P:secondary metabolite biosynthetic process"/>
    <property type="evidence" value="ECO:0007669"/>
    <property type="project" value="TreeGrafter"/>
</dbReference>
<dbReference type="InterPro" id="IPR041464">
    <property type="entry name" value="TubC_N"/>
</dbReference>
<dbReference type="PROSITE" id="PS00455">
    <property type="entry name" value="AMP_BINDING"/>
    <property type="match status" value="1"/>
</dbReference>
<dbReference type="InterPro" id="IPR036291">
    <property type="entry name" value="NAD(P)-bd_dom_sf"/>
</dbReference>
<dbReference type="SUPFAM" id="SSF56801">
    <property type="entry name" value="Acetyl-CoA synthetase-like"/>
    <property type="match status" value="3"/>
</dbReference>
<dbReference type="InterPro" id="IPR009081">
    <property type="entry name" value="PP-bd_ACP"/>
</dbReference>
<dbReference type="EMBL" id="KY594676">
    <property type="protein sequence ID" value="AQX77695.1"/>
    <property type="molecule type" value="Genomic_DNA"/>
</dbReference>
<dbReference type="InterPro" id="IPR001031">
    <property type="entry name" value="Thioesterase"/>
</dbReference>
<dbReference type="FunFam" id="1.10.1200.10:FF:000005">
    <property type="entry name" value="Nonribosomal peptide synthetase 1"/>
    <property type="match status" value="1"/>
</dbReference>
<dbReference type="Pfam" id="PF21394">
    <property type="entry name" value="Beta-ketacyl_N"/>
    <property type="match status" value="1"/>
</dbReference>
<dbReference type="CDD" id="cd08953">
    <property type="entry name" value="KR_2_SDR_x"/>
    <property type="match status" value="1"/>
</dbReference>
<dbReference type="Gene3D" id="3.40.50.1820">
    <property type="entry name" value="alpha/beta hydrolase"/>
    <property type="match status" value="1"/>
</dbReference>
<dbReference type="InterPro" id="IPR057326">
    <property type="entry name" value="KR_dom"/>
</dbReference>
<evidence type="ECO:0000256" key="2">
    <source>
        <dbReference type="ARBA" id="ARBA00022450"/>
    </source>
</evidence>
<dbReference type="Gene3D" id="3.40.50.720">
    <property type="entry name" value="NAD(P)-binding Rossmann-like Domain"/>
    <property type="match status" value="1"/>
</dbReference>
<organism evidence="5">
    <name type="scientific">Nodularia sp. HBU26</name>
    <dbReference type="NCBI Taxonomy" id="1966654"/>
    <lineage>
        <taxon>Bacteria</taxon>
        <taxon>Bacillati</taxon>
        <taxon>Cyanobacteriota</taxon>
        <taxon>Cyanophyceae</taxon>
        <taxon>Nostocales</taxon>
        <taxon>Nodulariaceae</taxon>
        <taxon>Nodularia</taxon>
    </lineage>
</organism>
<keyword evidence="2" id="KW-0596">Phosphopantetheine</keyword>
<dbReference type="PANTHER" id="PTHR45527">
    <property type="entry name" value="NONRIBOSOMAL PEPTIDE SYNTHETASE"/>
    <property type="match status" value="1"/>
</dbReference>
<dbReference type="CDD" id="cd19531">
    <property type="entry name" value="LCL_NRPS-like"/>
    <property type="match status" value="1"/>
</dbReference>
<dbReference type="SUPFAM" id="SSF53474">
    <property type="entry name" value="alpha/beta-Hydrolases"/>
    <property type="match status" value="1"/>
</dbReference>
<dbReference type="Pfam" id="PF13193">
    <property type="entry name" value="AMP-binding_C"/>
    <property type="match status" value="1"/>
</dbReference>
<dbReference type="Pfam" id="PF00501">
    <property type="entry name" value="AMP-binding"/>
    <property type="match status" value="1"/>
</dbReference>
<dbReference type="GO" id="GO:0005737">
    <property type="term" value="C:cytoplasm"/>
    <property type="evidence" value="ECO:0007669"/>
    <property type="project" value="TreeGrafter"/>
</dbReference>
<feature type="domain" description="Carrier" evidence="4">
    <location>
        <begin position="1938"/>
        <end position="2013"/>
    </location>
</feature>
<dbReference type="GO" id="GO:0031177">
    <property type="term" value="F:phosphopantetheine binding"/>
    <property type="evidence" value="ECO:0007669"/>
    <property type="project" value="TreeGrafter"/>
</dbReference>
<dbReference type="InterPro" id="IPR049490">
    <property type="entry name" value="C883_1060-like_KR_N"/>
</dbReference>
<proteinExistence type="predicted"/>
<dbReference type="SMART" id="SM00822">
    <property type="entry name" value="PKS_KR"/>
    <property type="match status" value="1"/>
</dbReference>
<evidence type="ECO:0000256" key="3">
    <source>
        <dbReference type="ARBA" id="ARBA00022553"/>
    </source>
</evidence>
<dbReference type="Pfam" id="PF00975">
    <property type="entry name" value="Thioesterase"/>
    <property type="match status" value="1"/>
</dbReference>
<dbReference type="Gene3D" id="1.10.10.1830">
    <property type="entry name" value="Non-ribosomal peptide synthase, adenylation domain"/>
    <property type="match status" value="1"/>
</dbReference>
<name>A0A1S7B4G6_9CYAN</name>
<dbReference type="GO" id="GO:0003824">
    <property type="term" value="F:catalytic activity"/>
    <property type="evidence" value="ECO:0007669"/>
    <property type="project" value="InterPro"/>
</dbReference>
<dbReference type="InterPro" id="IPR023213">
    <property type="entry name" value="CAT-like_dom_sf"/>
</dbReference>
<dbReference type="SUPFAM" id="SSF52777">
    <property type="entry name" value="CoA-dependent acyltransferases"/>
    <property type="match status" value="2"/>
</dbReference>
<dbReference type="Pfam" id="PF00550">
    <property type="entry name" value="PP-binding"/>
    <property type="match status" value="1"/>
</dbReference>
<reference evidence="5" key="1">
    <citation type="journal article" date="2017" name="PLoS ONE">
        <title>The cyanobacterial metabolite nocuolin a is a natural oxadiazine that triggers apoptosis in human cancer cells.</title>
        <authorList>
            <person name="Voracova K."/>
            <person name="Hajek J."/>
            <person name="Mares J."/>
            <person name="Urajova P."/>
            <person name="Kuzma M."/>
            <person name="Cheel J."/>
            <person name="Villunger A."/>
            <person name="Kapuscik A."/>
            <person name="Bally M."/>
            <person name="Novak P."/>
            <person name="Kabelac M."/>
            <person name="Krumschnabel G."/>
            <person name="Lukes M."/>
            <person name="Voloshko L."/>
            <person name="Kopecky J."/>
            <person name="Hrouzek P."/>
        </authorList>
    </citation>
    <scope>NUCLEOTIDE SEQUENCE</scope>
    <source>
        <strain evidence="5">HBU26</strain>
    </source>
</reference>
<dbReference type="InterPro" id="IPR045851">
    <property type="entry name" value="AMP-bd_C_sf"/>
</dbReference>
<dbReference type="InterPro" id="IPR013968">
    <property type="entry name" value="PKS_KR"/>
</dbReference>
<dbReference type="GO" id="GO:0008610">
    <property type="term" value="P:lipid biosynthetic process"/>
    <property type="evidence" value="ECO:0007669"/>
    <property type="project" value="UniProtKB-ARBA"/>
</dbReference>
<evidence type="ECO:0000256" key="1">
    <source>
        <dbReference type="ARBA" id="ARBA00001957"/>
    </source>
</evidence>
<evidence type="ECO:0000259" key="4">
    <source>
        <dbReference type="PROSITE" id="PS50075"/>
    </source>
</evidence>
<dbReference type="InterPro" id="IPR006162">
    <property type="entry name" value="Ppantetheine_attach_site"/>
</dbReference>
<dbReference type="InterPro" id="IPR029058">
    <property type="entry name" value="AB_hydrolase_fold"/>
</dbReference>
<dbReference type="Gene3D" id="3.30.559.10">
    <property type="entry name" value="Chloramphenicol acetyltransferase-like domain"/>
    <property type="match status" value="1"/>
</dbReference>
<dbReference type="InterPro" id="IPR025110">
    <property type="entry name" value="AMP-bd_C"/>
</dbReference>
<dbReference type="PANTHER" id="PTHR45527:SF1">
    <property type="entry name" value="FATTY ACID SYNTHASE"/>
    <property type="match status" value="1"/>
</dbReference>
<dbReference type="InterPro" id="IPR042099">
    <property type="entry name" value="ANL_N_sf"/>
</dbReference>
<dbReference type="PROSITE" id="PS00012">
    <property type="entry name" value="PHOSPHOPANTETHEINE"/>
    <property type="match status" value="1"/>
</dbReference>
<dbReference type="InterPro" id="IPR036736">
    <property type="entry name" value="ACP-like_sf"/>
</dbReference>
<dbReference type="InterPro" id="IPR000873">
    <property type="entry name" value="AMP-dep_synth/lig_dom"/>
</dbReference>
<gene>
    <name evidence="5" type="primary">nocQ</name>
</gene>
<sequence>MSLVEFLQDLSFKGVKLGLDGEKLRIGGSQSVLTPDVITQLQQHKTEILQVLHDSPDILNIYPLSYGQQAMWFLWQLAPESGFYNVAFTCRICSHVNVTTLHKTFQTLIERHPQLRSSFPKQGNKPVQQTHQTQVADFQQINASTWSKQELEQRVFQESQQPFDLENGSVMRVRLFTHSEQEHILLLTVHHVAIDAWCLPLLMEEMIMIYPALESGVQPPLTPLTNSYIDYVRWQRELLTSVQGEKLWNYWQKKLAGDLPVLNLPTDRPRPPIQTYNGASHRFTLSPKLTEQLKQLAQREGATQSMVLLAAFQILLYRYTGQEDILVGVPTSGRTKSEFMPLVGYFVDPVVMRVNFSENPSFQEFLSQIRSCVSEALAHQDFPFALLVERLQSKRDPSRSPIFQALFNFVLQNLRQFQYSQQLLLGGEVDREGFKLKPYEMSQMEGQFDLDLMMAEGSSDLVGSFRYNTDLFDEQTIAQMAGHFQNLLAGIISNPQQKVSQLPLINEAERQQILMVCHDPAIKAKNNRFIYPEWVDNSPIYVLDNHRELLPFGVEGEIYIGDAHLNRNYFQQQEQTITEILEHPLLGNLLRTGRWGRLRRDGSLEVLGLIQRQAWIGGHRINFQTIEQVLLSISGIEDCYVMAREGKLVAYVVGSKSLSTESLNAHLQANLPGYMLPVAYVQVSNLPLTATGQIDEQVLTSLEVIDTKLLEQWQQQLNNHPEIEQAVVIASSRQTASPSPLHLAKLLPPGTNNTAISLPIAETASVIGIVPKEKPEFTTPAISDGGLLNIPDDAPQTLTEALIQTATRYKNQGITYISAKGENEFQTYTSLLDEAKCILNGLQNQGLQPGQRVILQIASLRDYFPTLWGCILGGIQPVTVAVAPTYTEKNGVVNKLYNTWKLLDHPCILASDSLIEPLENLRSLLDLPELKICSVGELRNHSATSEFYPSRPDEIAFLQLTSGSTGVPKCIQETHQGIIAHIHAAKQFNGYATEDISLNWLPVDHVVPILTCHFKDTYLGCQQIEVETAVILASPLKWLDLIEQYRVSHSWSPNFGFKLISEALVKTPGKTWDLSSVKFLMNAGEQVTPRVVREFLATVASFGISSQVMQPAFGMAEVCTCMTYQNQFNEQTDIYRIKKSSVGGQLELTTDSHVDAIEFTDLGLPVPGVQIRIVDHENSLLPEGVVGRFQIKGKVVTPGYLNNPEANAEAFVGDGWFNSGDLGFILNGHLVLTGREKELIIINGANYYCYEIEDIVNSIVGVAPTYAGACAFSNQETGTEGLAIFFSPEQTESQLNLSVIQAIRREVAAQLGISPTYVIPVERQEFPKTTSGKIQRSQFKQKLESGDFSLLIQEIDIQLGKNTIPDWFYQKVWCQKQARTNPISTVKQAVIVFLDDLGLGDSICQRLKAQNYSCIKVEAGNSFVQISSEDYVINPADEKDYHRLIKSLTTNNYPIGHIFHLWNYETYNDGISNLENLEVSQQKGLYSLLFLVKAIEQLHETKDRVQLLFVASCSQFILPTDAIAYEKATVLGLLKTIPQEIPWLDCRHIDLPIAAVEINRTHLLAEFSALSSDPEVAYRDGQRLVSRLQKTDFAEQEQQELPFKHGGVYLITGGLGGIGVKIARYLLEHYQARLLLIGRTPLPDESSWKIISEGEDKLSAKIQAYQQLRQLPGSVLYQAVDICNLDDMKQTLDLVSSQWDTQIDGVIHLAGGLPEHLIASETKESLVAGLQQKVMGSWVLHHLLQNQHHGFFIHFSSVNSFFGGTGVGAYAAANSFQEAFSTYQRQHSSWQSYCLSWSMWDETGMSRGYPMKDLSQAKGYCAISPSQGMDSLLIALAHRSNHVFIGLDAGKSHIQRFTLDCQSLQQLTALFTAKTRELSVEQLQVCDRLRRGVADRFGTPTHCHFVQLDEMPLTDSGEVDIKQLTHTYTGLKVSEQTEPRNQVERQLAEIFKQVLGLEKIGIHDNFFTLGGHSVLAAQIVSQIQETFGSDLQLWVLFQSSTIAELAQIIEKPDQSSGELANGNRDIEEALTSYPCLVPIKPGGSKQPFFWIHPMAGIVFPYYPVVYQLGSDHPVYGIQAPGLQGEKQPLNRVEDMAAYYIEVIRSVQPQGPYLLAGWSLGAYIVYEMAVRLKQANQDVDLLVLFDSPPDLKTGYKAEDLWRIAGLIVSVPDMWPLIYDYITQVRATKPSSLQQSKSADQTKGLIKGMLSFFGHRAATKNPQIIKRCEQVRVILRLWQIGIANGDALYRYKAPSYDGKAILVKTSDVQLDQDETWGWGELVKGGVDVHTVSGNHLTLLRHPHASAIAEILRRYLDGISDTRSR</sequence>
<dbReference type="SUPFAM" id="SSF51735">
    <property type="entry name" value="NAD(P)-binding Rossmann-fold domains"/>
    <property type="match status" value="2"/>
</dbReference>
<dbReference type="Pfam" id="PF08659">
    <property type="entry name" value="KR"/>
    <property type="match status" value="1"/>
</dbReference>
<dbReference type="Gene3D" id="3.40.50.12780">
    <property type="entry name" value="N-terminal domain of ligase-like"/>
    <property type="match status" value="1"/>
</dbReference>
<comment type="cofactor">
    <cofactor evidence="1">
        <name>pantetheine 4'-phosphate</name>
        <dbReference type="ChEBI" id="CHEBI:47942"/>
    </cofactor>
</comment>
<dbReference type="Pfam" id="PF00668">
    <property type="entry name" value="Condensation"/>
    <property type="match status" value="1"/>
</dbReference>
<dbReference type="InterPro" id="IPR020845">
    <property type="entry name" value="AMP-binding_CS"/>
</dbReference>
<dbReference type="Gene3D" id="3.30.300.30">
    <property type="match status" value="2"/>
</dbReference>
<dbReference type="Gene3D" id="1.10.1200.10">
    <property type="entry name" value="ACP-like"/>
    <property type="match status" value="1"/>
</dbReference>
<dbReference type="InterPro" id="IPR001242">
    <property type="entry name" value="Condensation_dom"/>
</dbReference>
<dbReference type="SUPFAM" id="SSF47336">
    <property type="entry name" value="ACP-like"/>
    <property type="match status" value="1"/>
</dbReference>
<dbReference type="PROSITE" id="PS50075">
    <property type="entry name" value="CARRIER"/>
    <property type="match status" value="1"/>
</dbReference>
<dbReference type="GO" id="GO:0043041">
    <property type="term" value="P:amino acid activation for nonribosomal peptide biosynthetic process"/>
    <property type="evidence" value="ECO:0007669"/>
    <property type="project" value="TreeGrafter"/>
</dbReference>
<dbReference type="Pfam" id="PF18563">
    <property type="entry name" value="TubC_N"/>
    <property type="match status" value="1"/>
</dbReference>
<protein>
    <submittedName>
        <fullName evidence="5">NocQ</fullName>
    </submittedName>
</protein>
<accession>A0A1S7B4G6</accession>
<keyword evidence="3" id="KW-0597">Phosphoprotein</keyword>
<dbReference type="InterPro" id="IPR044894">
    <property type="entry name" value="TubC_N_sf"/>
</dbReference>
<dbReference type="Gene3D" id="2.30.38.10">
    <property type="entry name" value="Luciferase, Domain 3"/>
    <property type="match status" value="1"/>
</dbReference>
<evidence type="ECO:0000313" key="5">
    <source>
        <dbReference type="EMBL" id="AQX77695.1"/>
    </source>
</evidence>